<feature type="non-terminal residue" evidence="3">
    <location>
        <position position="1"/>
    </location>
</feature>
<dbReference type="AlphaFoldDB" id="X1NBP0"/>
<gene>
    <name evidence="3" type="ORF">S06H3_20730</name>
</gene>
<dbReference type="SUPFAM" id="SSF51556">
    <property type="entry name" value="Metallo-dependent hydrolases"/>
    <property type="match status" value="1"/>
</dbReference>
<dbReference type="EMBL" id="BARV01010776">
    <property type="protein sequence ID" value="GAI16074.1"/>
    <property type="molecule type" value="Genomic_DNA"/>
</dbReference>
<comment type="caution">
    <text evidence="3">The sequence shown here is derived from an EMBL/GenBank/DDBJ whole genome shotgun (WGS) entry which is preliminary data.</text>
</comment>
<name>X1NBP0_9ZZZZ</name>
<sequence>LENFWWPYVENRVNHRLIEITTLWACVEMIKSGITTFMDVLEGPNSIPGALEIEAEVVNQAGLRGILTFEACERMSKENGQLGLKENSDFVKRNNKPNNLVQGMMSVHTLFSAEQDYLLQAKEMADKLGCDIHMHLSESVYEPNWSLEKYGKRPVEVYNELNFLGPKVLASQGVQLEPNEINILAEKGVRLVHMPLSNCKVGGGIAPIPALLAKGIKTGLGTDGFINNFFEVMRGAFLIHKAYHQNPMIMPAKDVYKMATNGGAKALGR</sequence>
<reference evidence="3" key="1">
    <citation type="journal article" date="2014" name="Front. Microbiol.">
        <title>High frequency of phylogenetically diverse reductive dehalogenase-homologous genes in deep subseafloor sedimentary metagenomes.</title>
        <authorList>
            <person name="Kawai M."/>
            <person name="Futagami T."/>
            <person name="Toyoda A."/>
            <person name="Takaki Y."/>
            <person name="Nishi S."/>
            <person name="Hori S."/>
            <person name="Arai W."/>
            <person name="Tsubouchi T."/>
            <person name="Morono Y."/>
            <person name="Uchiyama I."/>
            <person name="Ito T."/>
            <person name="Fujiyama A."/>
            <person name="Inagaki F."/>
            <person name="Takami H."/>
        </authorList>
    </citation>
    <scope>NUCLEOTIDE SEQUENCE</scope>
    <source>
        <strain evidence="3">Expedition CK06-06</strain>
    </source>
</reference>
<dbReference type="Pfam" id="PF01979">
    <property type="entry name" value="Amidohydro_1"/>
    <property type="match status" value="1"/>
</dbReference>
<dbReference type="GO" id="GO:0016787">
    <property type="term" value="F:hydrolase activity"/>
    <property type="evidence" value="ECO:0007669"/>
    <property type="project" value="UniProtKB-KW"/>
</dbReference>
<organism evidence="3">
    <name type="scientific">marine sediment metagenome</name>
    <dbReference type="NCBI Taxonomy" id="412755"/>
    <lineage>
        <taxon>unclassified sequences</taxon>
        <taxon>metagenomes</taxon>
        <taxon>ecological metagenomes</taxon>
    </lineage>
</organism>
<dbReference type="InterPro" id="IPR032466">
    <property type="entry name" value="Metal_Hydrolase"/>
</dbReference>
<feature type="domain" description="Amidohydrolase-related" evidence="2">
    <location>
        <begin position="12"/>
        <end position="269"/>
    </location>
</feature>
<dbReference type="Gene3D" id="3.20.20.140">
    <property type="entry name" value="Metal-dependent hydrolases"/>
    <property type="match status" value="1"/>
</dbReference>
<protein>
    <recommendedName>
        <fullName evidence="2">Amidohydrolase-related domain-containing protein</fullName>
    </recommendedName>
</protein>
<dbReference type="InterPro" id="IPR006680">
    <property type="entry name" value="Amidohydro-rel"/>
</dbReference>
<accession>X1NBP0</accession>
<feature type="non-terminal residue" evidence="3">
    <location>
        <position position="269"/>
    </location>
</feature>
<dbReference type="PANTHER" id="PTHR43794:SF11">
    <property type="entry name" value="AMIDOHYDROLASE-RELATED DOMAIN-CONTAINING PROTEIN"/>
    <property type="match status" value="1"/>
</dbReference>
<evidence type="ECO:0000313" key="3">
    <source>
        <dbReference type="EMBL" id="GAI16074.1"/>
    </source>
</evidence>
<dbReference type="PANTHER" id="PTHR43794">
    <property type="entry name" value="AMINOHYDROLASE SSNA-RELATED"/>
    <property type="match status" value="1"/>
</dbReference>
<proteinExistence type="predicted"/>
<keyword evidence="1" id="KW-0378">Hydrolase</keyword>
<evidence type="ECO:0000256" key="1">
    <source>
        <dbReference type="ARBA" id="ARBA00022801"/>
    </source>
</evidence>
<evidence type="ECO:0000259" key="2">
    <source>
        <dbReference type="Pfam" id="PF01979"/>
    </source>
</evidence>
<dbReference type="InterPro" id="IPR050287">
    <property type="entry name" value="MTA/SAH_deaminase"/>
</dbReference>